<reference evidence="2 3" key="1">
    <citation type="submission" date="2019-03" db="EMBL/GenBank/DDBJ databases">
        <title>Single cell metagenomics reveals metabolic interactions within the superorganism composed of flagellate Streblomastix strix and complex community of Bacteroidetes bacteria on its surface.</title>
        <authorList>
            <person name="Treitli S.C."/>
            <person name="Kolisko M."/>
            <person name="Husnik F."/>
            <person name="Keeling P."/>
            <person name="Hampl V."/>
        </authorList>
    </citation>
    <scope>NUCLEOTIDE SEQUENCE [LARGE SCALE GENOMIC DNA]</scope>
    <source>
        <strain evidence="2">ST1C</strain>
    </source>
</reference>
<feature type="region of interest" description="Disordered" evidence="1">
    <location>
        <begin position="96"/>
        <end position="117"/>
    </location>
</feature>
<evidence type="ECO:0000313" key="2">
    <source>
        <dbReference type="EMBL" id="KAA6401600.1"/>
    </source>
</evidence>
<organism evidence="2 3">
    <name type="scientific">Streblomastix strix</name>
    <dbReference type="NCBI Taxonomy" id="222440"/>
    <lineage>
        <taxon>Eukaryota</taxon>
        <taxon>Metamonada</taxon>
        <taxon>Preaxostyla</taxon>
        <taxon>Oxymonadida</taxon>
        <taxon>Streblomastigidae</taxon>
        <taxon>Streblomastix</taxon>
    </lineage>
</organism>
<evidence type="ECO:0000313" key="3">
    <source>
        <dbReference type="Proteomes" id="UP000324800"/>
    </source>
</evidence>
<gene>
    <name evidence="2" type="ORF">EZS28_002875</name>
</gene>
<feature type="compositionally biased region" description="Low complexity" evidence="1">
    <location>
        <begin position="107"/>
        <end position="117"/>
    </location>
</feature>
<feature type="region of interest" description="Disordered" evidence="1">
    <location>
        <begin position="322"/>
        <end position="350"/>
    </location>
</feature>
<evidence type="ECO:0000256" key="1">
    <source>
        <dbReference type="SAM" id="MobiDB-lite"/>
    </source>
</evidence>
<protein>
    <submittedName>
        <fullName evidence="2">Uncharacterized protein</fullName>
    </submittedName>
</protein>
<comment type="caution">
    <text evidence="2">The sequence shown here is derived from an EMBL/GenBank/DDBJ whole genome shotgun (WGS) entry which is preliminary data.</text>
</comment>
<dbReference type="Proteomes" id="UP000324800">
    <property type="component" value="Unassembled WGS sequence"/>
</dbReference>
<dbReference type="EMBL" id="SNRW01000365">
    <property type="protein sequence ID" value="KAA6401600.1"/>
    <property type="molecule type" value="Genomic_DNA"/>
</dbReference>
<dbReference type="OrthoDB" id="6773263at2759"/>
<proteinExistence type="predicted"/>
<dbReference type="AlphaFoldDB" id="A0A5J4X315"/>
<feature type="compositionally biased region" description="Polar residues" evidence="1">
    <location>
        <begin position="331"/>
        <end position="347"/>
    </location>
</feature>
<name>A0A5J4X315_9EUKA</name>
<accession>A0A5J4X315</accession>
<sequence length="468" mass="53714">MELNCEAKTLHFFIDGVQQLIFVHGINEPVKFFIYLYGNDTSFTVTSVKELKEATAKDIPGQKCQQPTVDLNAVQVVTSSFKAYIEQAQEKKQKNQIFPARKRYRSPSENSSSDYSAASGSYALTDDDIVHNKQRKIIGDSESHQKPLDYKFSASRINKNIRAVERDKIDFPTADSTPKLEGLDDEDNAEYVILSAVTTRSVLLMANVAAESPETRQKLKKPILRTIRLSQQTITDAQTAREFLVLNEKANISKQQHHLQELSVTQSLKTWERGANQRKTFLGVARARLDLVIARQETQSQQEHRIEPRNSQMCREIRRNMRETNEIPGSMDSNWNRKTGDDGNNTSLDERKQQTNLQKNFTSDTTQWKPASISSSSLKRILSESRYLNQFTLYQTLTPAFCIHKRDISYRKIHIARVTSKQTKKIHSKMISPFDVQDTLLQISSQTSIDIKFTFIYITVYPPFQPYL</sequence>